<reference evidence="2" key="1">
    <citation type="submission" date="2020-11" db="EMBL/GenBank/DDBJ databases">
        <authorList>
            <consortium name="DOE Joint Genome Institute"/>
            <person name="Ahrendt S."/>
            <person name="Riley R."/>
            <person name="Andreopoulos W."/>
            <person name="Labutti K."/>
            <person name="Pangilinan J."/>
            <person name="Ruiz-Duenas F.J."/>
            <person name="Barrasa J.M."/>
            <person name="Sanchez-Garcia M."/>
            <person name="Camarero S."/>
            <person name="Miyauchi S."/>
            <person name="Serrano A."/>
            <person name="Linde D."/>
            <person name="Babiker R."/>
            <person name="Drula E."/>
            <person name="Ayuso-Fernandez I."/>
            <person name="Pacheco R."/>
            <person name="Padilla G."/>
            <person name="Ferreira P."/>
            <person name="Barriuso J."/>
            <person name="Kellner H."/>
            <person name="Castanera R."/>
            <person name="Alfaro M."/>
            <person name="Ramirez L."/>
            <person name="Pisabarro A.G."/>
            <person name="Kuo A."/>
            <person name="Tritt A."/>
            <person name="Lipzen A."/>
            <person name="He G."/>
            <person name="Yan M."/>
            <person name="Ng V."/>
            <person name="Cullen D."/>
            <person name="Martin F."/>
            <person name="Rosso M.-N."/>
            <person name="Henrissat B."/>
            <person name="Hibbett D."/>
            <person name="Martinez A.T."/>
            <person name="Grigoriev I.V."/>
        </authorList>
    </citation>
    <scope>NUCLEOTIDE SEQUENCE</scope>
    <source>
        <strain evidence="2">MF-IS2</strain>
    </source>
</reference>
<evidence type="ECO:0000256" key="1">
    <source>
        <dbReference type="SAM" id="MobiDB-lite"/>
    </source>
</evidence>
<evidence type="ECO:0000313" key="3">
    <source>
        <dbReference type="Proteomes" id="UP000807342"/>
    </source>
</evidence>
<name>A0A9P5XIT9_9AGAR</name>
<keyword evidence="3" id="KW-1185">Reference proteome</keyword>
<proteinExistence type="predicted"/>
<dbReference type="EMBL" id="MU151091">
    <property type="protein sequence ID" value="KAF9451137.1"/>
    <property type="molecule type" value="Genomic_DNA"/>
</dbReference>
<feature type="region of interest" description="Disordered" evidence="1">
    <location>
        <begin position="49"/>
        <end position="75"/>
    </location>
</feature>
<evidence type="ECO:0000313" key="2">
    <source>
        <dbReference type="EMBL" id="KAF9451137.1"/>
    </source>
</evidence>
<comment type="caution">
    <text evidence="2">The sequence shown here is derived from an EMBL/GenBank/DDBJ whole genome shotgun (WGS) entry which is preliminary data.</text>
</comment>
<gene>
    <name evidence="2" type="ORF">P691DRAFT_757612</name>
</gene>
<protein>
    <submittedName>
        <fullName evidence="2">Uncharacterized protein</fullName>
    </submittedName>
</protein>
<feature type="compositionally biased region" description="Polar residues" evidence="1">
    <location>
        <begin position="62"/>
        <end position="74"/>
    </location>
</feature>
<dbReference type="AlphaFoldDB" id="A0A9P5XIT9"/>
<organism evidence="2 3">
    <name type="scientific">Macrolepiota fuliginosa MF-IS2</name>
    <dbReference type="NCBI Taxonomy" id="1400762"/>
    <lineage>
        <taxon>Eukaryota</taxon>
        <taxon>Fungi</taxon>
        <taxon>Dikarya</taxon>
        <taxon>Basidiomycota</taxon>
        <taxon>Agaricomycotina</taxon>
        <taxon>Agaricomycetes</taxon>
        <taxon>Agaricomycetidae</taxon>
        <taxon>Agaricales</taxon>
        <taxon>Agaricineae</taxon>
        <taxon>Agaricaceae</taxon>
        <taxon>Macrolepiota</taxon>
    </lineage>
</organism>
<dbReference type="Proteomes" id="UP000807342">
    <property type="component" value="Unassembled WGS sequence"/>
</dbReference>
<accession>A0A9P5XIT9</accession>
<sequence length="402" mass="46681">MLNLPSSYNKQQHGDLNLSAASEVEKKLRRACAYDALWEVRNAIHRDNFIQSQKRGRPGGTKETTQSRQESTQGDWEMNAHRSYKSWFRVTYGELWFWWIGKPDGISEKNWGTEWDCVHWFREQAGIERLTEEVELLEEEFRRTIKSFTIMAGVWDELASRNFEKTGFSGYALRTAALYRSLAQDCEGKWKLALGVSLGRRLQSLLVDQISSGDDPLTQLQGVLAIAERAKDEDFQARAYYAYIKATCFTSVDEPEPVQSNKGQDFGCPFPHLKSSQLTEMQCLRLRYGYQSLRNIRNQLDGFSDLLVEDCDYNCNIRWHQWWQKTWRYFAGLAERRHGDPGEVMAWILKEVESGSGHPACSRSLDGVPCKEQKQRRVREVKSQFDKGIRRQFGLLWEGVTQ</sequence>